<keyword evidence="3" id="KW-1185">Reference proteome</keyword>
<feature type="compositionally biased region" description="Basic and acidic residues" evidence="1">
    <location>
        <begin position="43"/>
        <end position="60"/>
    </location>
</feature>
<evidence type="ECO:0000313" key="2">
    <source>
        <dbReference type="EMBL" id="KIY98947.1"/>
    </source>
</evidence>
<feature type="region of interest" description="Disordered" evidence="1">
    <location>
        <begin position="27"/>
        <end position="158"/>
    </location>
</feature>
<dbReference type="RefSeq" id="XP_013897967.1">
    <property type="nucleotide sequence ID" value="XM_014042513.1"/>
</dbReference>
<sequence>MSLLVRALGAARCEVAPLLRPACVASSGRLLSTSSPASSQKKGFTERVEDMGARVEDATEHSSTAGKADAGARRAGFAVPPPGPDSSDAPSPGAAAAMGPGAGMMGGADDLVSGSARGDKARAAEGMDEMTHGAAPEAPKRDTHDKGSSAPGSGAAQP</sequence>
<feature type="compositionally biased region" description="Polar residues" evidence="1">
    <location>
        <begin position="29"/>
        <end position="42"/>
    </location>
</feature>
<feature type="compositionally biased region" description="Low complexity" evidence="1">
    <location>
        <begin position="65"/>
        <end position="78"/>
    </location>
</feature>
<feature type="compositionally biased region" description="Basic and acidic residues" evidence="1">
    <location>
        <begin position="138"/>
        <end position="147"/>
    </location>
</feature>
<organism evidence="2 3">
    <name type="scientific">Monoraphidium neglectum</name>
    <dbReference type="NCBI Taxonomy" id="145388"/>
    <lineage>
        <taxon>Eukaryota</taxon>
        <taxon>Viridiplantae</taxon>
        <taxon>Chlorophyta</taxon>
        <taxon>core chlorophytes</taxon>
        <taxon>Chlorophyceae</taxon>
        <taxon>CS clade</taxon>
        <taxon>Sphaeropleales</taxon>
        <taxon>Selenastraceae</taxon>
        <taxon>Monoraphidium</taxon>
    </lineage>
</organism>
<dbReference type="AlphaFoldDB" id="A0A0D2JHW4"/>
<dbReference type="EMBL" id="KK102009">
    <property type="protein sequence ID" value="KIY98947.1"/>
    <property type="molecule type" value="Genomic_DNA"/>
</dbReference>
<evidence type="ECO:0000313" key="3">
    <source>
        <dbReference type="Proteomes" id="UP000054498"/>
    </source>
</evidence>
<gene>
    <name evidence="2" type="ORF">MNEG_9015</name>
</gene>
<reference evidence="2 3" key="1">
    <citation type="journal article" date="2013" name="BMC Genomics">
        <title>Reconstruction of the lipid metabolism for the microalga Monoraphidium neglectum from its genome sequence reveals characteristics suitable for biofuel production.</title>
        <authorList>
            <person name="Bogen C."/>
            <person name="Al-Dilaimi A."/>
            <person name="Albersmeier A."/>
            <person name="Wichmann J."/>
            <person name="Grundmann M."/>
            <person name="Rupp O."/>
            <person name="Lauersen K.J."/>
            <person name="Blifernez-Klassen O."/>
            <person name="Kalinowski J."/>
            <person name="Goesmann A."/>
            <person name="Mussgnug J.H."/>
            <person name="Kruse O."/>
        </authorList>
    </citation>
    <scope>NUCLEOTIDE SEQUENCE [LARGE SCALE GENOMIC DNA]</scope>
    <source>
        <strain evidence="2 3">SAG 48.87</strain>
    </source>
</reference>
<feature type="compositionally biased region" description="Basic and acidic residues" evidence="1">
    <location>
        <begin position="117"/>
        <end position="131"/>
    </location>
</feature>
<evidence type="ECO:0000256" key="1">
    <source>
        <dbReference type="SAM" id="MobiDB-lite"/>
    </source>
</evidence>
<name>A0A0D2JHW4_9CHLO</name>
<proteinExistence type="predicted"/>
<accession>A0A0D2JHW4</accession>
<dbReference type="KEGG" id="mng:MNEG_9015"/>
<feature type="compositionally biased region" description="Low complexity" evidence="1">
    <location>
        <begin position="85"/>
        <end position="99"/>
    </location>
</feature>
<dbReference type="Proteomes" id="UP000054498">
    <property type="component" value="Unassembled WGS sequence"/>
</dbReference>
<protein>
    <submittedName>
        <fullName evidence="2">Uncharacterized protein</fullName>
    </submittedName>
</protein>
<dbReference type="GeneID" id="25741890"/>